<reference evidence="1" key="1">
    <citation type="submission" date="2013-07" db="EMBL/GenBank/DDBJ databases">
        <title>Sub-species coevolution in mutualistic symbiosis.</title>
        <authorList>
            <person name="Murfin K."/>
            <person name="Klassen J."/>
            <person name="Lee M."/>
            <person name="Forst S."/>
            <person name="Stock P."/>
            <person name="Goodrich-Blair H."/>
        </authorList>
    </citation>
    <scope>NUCLEOTIDE SEQUENCE [LARGE SCALE GENOMIC DNA]</scope>
    <source>
        <strain evidence="1">Kraussei Becker Underwood</strain>
    </source>
</reference>
<dbReference type="PANTHER" id="PTHR35810">
    <property type="entry name" value="CYTOPLASMIC PROTEIN-RELATED"/>
    <property type="match status" value="1"/>
</dbReference>
<dbReference type="EMBL" id="CBSZ010000198">
    <property type="protein sequence ID" value="CDH24420.1"/>
    <property type="molecule type" value="Genomic_DNA"/>
</dbReference>
<dbReference type="InterPro" id="IPR011204">
    <property type="entry name" value="Virulence_RhuM-like"/>
</dbReference>
<dbReference type="PANTHER" id="PTHR35810:SF1">
    <property type="entry name" value="CYTOPLASMIC PROTEIN"/>
    <property type="match status" value="1"/>
</dbReference>
<dbReference type="AlphaFoldDB" id="A0A077PJ26"/>
<comment type="caution">
    <text evidence="1">The sequence shown here is derived from an EMBL/GenBank/DDBJ whole genome shotgun (WGS) entry which is preliminary data.</text>
</comment>
<sequence length="374" mass="43972">MSIISQIRHFLINRLAEWFTIAGSACCIRLKSIKYREFCMNNDQNFSLVVFQKDNELIDFKIHRDTQEIWATLKEVAQLYDVDKDTISYHIRNIFQDGELEERSTTEDFQVVQNEKNGQVCRTLTHYNLDIIISVGYRVNAKKAINFRQWATQTLRTYLEQGYIINEKALSESPEKVNELAAKVREIRAGEKQVYAKVRECFKIGASDYDPSSQEVRTFYALLQDKFHHAVTGMTSSKLILDRANHLEDNMGLYSIAGTFPTKKEIEIGKNYLRPDELYRLHLLSEQFLLYAESTALQGKKMTMTSLHTQLDRLLTLNDYDVFPGYTDYMKNEALEHARQEFERYRKKKVIEDEGYIYDEELVELGEYHFLFEE</sequence>
<protein>
    <submittedName>
        <fullName evidence="1">Uncharacterized protein</fullName>
    </submittedName>
</protein>
<evidence type="ECO:0000313" key="1">
    <source>
        <dbReference type="EMBL" id="CDH24420.1"/>
    </source>
</evidence>
<gene>
    <name evidence="1" type="ORF">XBKB1_2770002</name>
</gene>
<accession>A0A077PJ26</accession>
<organism evidence="1">
    <name type="scientific">Xenorhabdus bovienii str. kraussei Becker Underwood</name>
    <dbReference type="NCBI Taxonomy" id="1398204"/>
    <lineage>
        <taxon>Bacteria</taxon>
        <taxon>Pseudomonadati</taxon>
        <taxon>Pseudomonadota</taxon>
        <taxon>Gammaproteobacteria</taxon>
        <taxon>Enterobacterales</taxon>
        <taxon>Morganellaceae</taxon>
        <taxon>Xenorhabdus</taxon>
    </lineage>
</organism>
<name>A0A077PJ26_XENBV</name>
<dbReference type="Proteomes" id="UP000028493">
    <property type="component" value="Unassembled WGS sequence"/>
</dbReference>
<dbReference type="Pfam" id="PF13310">
    <property type="entry name" value="Virulence_RhuM"/>
    <property type="match status" value="1"/>
</dbReference>
<dbReference type="PIRSF" id="PIRSF015268">
    <property type="entry name" value="Virulence_RhuM"/>
    <property type="match status" value="1"/>
</dbReference>
<dbReference type="HOGENOM" id="CLU_048266_0_0_6"/>
<proteinExistence type="predicted"/>